<keyword evidence="8" id="KW-0206">Cytoskeleton</keyword>
<evidence type="ECO:0000256" key="12">
    <source>
        <dbReference type="SAM" id="MobiDB-lite"/>
    </source>
</evidence>
<evidence type="ECO:0000256" key="8">
    <source>
        <dbReference type="ARBA" id="ARBA00023212"/>
    </source>
</evidence>
<name>A0A6F9DGB0_9ASCI</name>
<evidence type="ECO:0000256" key="6">
    <source>
        <dbReference type="ARBA" id="ARBA00023054"/>
    </source>
</evidence>
<evidence type="ECO:0000256" key="1">
    <source>
        <dbReference type="ARBA" id="ARBA00004186"/>
    </source>
</evidence>
<dbReference type="PROSITE" id="PS50067">
    <property type="entry name" value="KINESIN_MOTOR_2"/>
    <property type="match status" value="1"/>
</dbReference>
<comment type="subcellular location">
    <subcellularLocation>
        <location evidence="1">Cytoplasm</location>
        <location evidence="1">Cytoskeleton</location>
        <location evidence="1">Spindle</location>
    </subcellularLocation>
</comment>
<comment type="similarity">
    <text evidence="9">Belongs to the TRAFAC class myosin-kinesin ATPase superfamily. Kinesin family. KIN-12 subfamily.</text>
</comment>
<evidence type="ECO:0000256" key="4">
    <source>
        <dbReference type="ARBA" id="ARBA00022741"/>
    </source>
</evidence>
<dbReference type="FunFam" id="3.40.850.10:FF:000034">
    <property type="entry name" value="Kinesin family member 15"/>
    <property type="match status" value="1"/>
</dbReference>
<dbReference type="PRINTS" id="PR00380">
    <property type="entry name" value="KINESINHEAVY"/>
</dbReference>
<dbReference type="SUPFAM" id="SSF52540">
    <property type="entry name" value="P-loop containing nucleoside triphosphate hydrolases"/>
    <property type="match status" value="1"/>
</dbReference>
<dbReference type="AlphaFoldDB" id="A0A6F9DGB0"/>
<evidence type="ECO:0000313" key="14">
    <source>
        <dbReference type="EMBL" id="CAB3259058.1"/>
    </source>
</evidence>
<feature type="binding site" evidence="10">
    <location>
        <begin position="94"/>
        <end position="101"/>
    </location>
    <ligand>
        <name>ATP</name>
        <dbReference type="ChEBI" id="CHEBI:30616"/>
    </ligand>
</feature>
<gene>
    <name evidence="14" type="primary">Kif15</name>
</gene>
<dbReference type="GO" id="GO:0003777">
    <property type="term" value="F:microtubule motor activity"/>
    <property type="evidence" value="ECO:0007669"/>
    <property type="project" value="InterPro"/>
</dbReference>
<dbReference type="GO" id="GO:0005524">
    <property type="term" value="F:ATP binding"/>
    <property type="evidence" value="ECO:0007669"/>
    <property type="project" value="UniProtKB-UniRule"/>
</dbReference>
<keyword evidence="7 10" id="KW-0505">Motor protein</keyword>
<feature type="coiled-coil region" evidence="11">
    <location>
        <begin position="351"/>
        <end position="378"/>
    </location>
</feature>
<dbReference type="SMART" id="SM00129">
    <property type="entry name" value="KISc"/>
    <property type="match status" value="1"/>
</dbReference>
<evidence type="ECO:0000256" key="2">
    <source>
        <dbReference type="ARBA" id="ARBA00022490"/>
    </source>
</evidence>
<dbReference type="GO" id="GO:0008017">
    <property type="term" value="F:microtubule binding"/>
    <property type="evidence" value="ECO:0007669"/>
    <property type="project" value="InterPro"/>
</dbReference>
<organism evidence="14">
    <name type="scientific">Phallusia mammillata</name>
    <dbReference type="NCBI Taxonomy" id="59560"/>
    <lineage>
        <taxon>Eukaryota</taxon>
        <taxon>Metazoa</taxon>
        <taxon>Chordata</taxon>
        <taxon>Tunicata</taxon>
        <taxon>Ascidiacea</taxon>
        <taxon>Phlebobranchia</taxon>
        <taxon>Ascidiidae</taxon>
        <taxon>Phallusia</taxon>
    </lineage>
</organism>
<dbReference type="GO" id="GO:0005829">
    <property type="term" value="C:cytosol"/>
    <property type="evidence" value="ECO:0007669"/>
    <property type="project" value="UniProtKB-ARBA"/>
</dbReference>
<dbReference type="PROSITE" id="PS00411">
    <property type="entry name" value="KINESIN_MOTOR_1"/>
    <property type="match status" value="1"/>
</dbReference>
<evidence type="ECO:0000256" key="11">
    <source>
        <dbReference type="SAM" id="Coils"/>
    </source>
</evidence>
<evidence type="ECO:0000256" key="9">
    <source>
        <dbReference type="ARBA" id="ARBA00034488"/>
    </source>
</evidence>
<keyword evidence="4 10" id="KW-0547">Nucleotide-binding</keyword>
<dbReference type="Gene3D" id="3.40.850.10">
    <property type="entry name" value="Kinesin motor domain"/>
    <property type="match status" value="1"/>
</dbReference>
<feature type="coiled-coil region" evidence="11">
    <location>
        <begin position="863"/>
        <end position="922"/>
    </location>
</feature>
<evidence type="ECO:0000256" key="7">
    <source>
        <dbReference type="ARBA" id="ARBA00023175"/>
    </source>
</evidence>
<evidence type="ECO:0000256" key="5">
    <source>
        <dbReference type="ARBA" id="ARBA00022840"/>
    </source>
</evidence>
<dbReference type="PANTHER" id="PTHR37739:SF8">
    <property type="entry name" value="KINESIN-LIKE PROTEIN KIN-12D"/>
    <property type="match status" value="1"/>
</dbReference>
<dbReference type="GO" id="GO:0005819">
    <property type="term" value="C:spindle"/>
    <property type="evidence" value="ECO:0007669"/>
    <property type="project" value="UniProtKB-SubCell"/>
</dbReference>
<reference evidence="14" key="1">
    <citation type="submission" date="2020-04" db="EMBL/GenBank/DDBJ databases">
        <authorList>
            <person name="Neveu A P."/>
        </authorList>
    </citation>
    <scope>NUCLEOTIDE SEQUENCE</scope>
    <source>
        <tissue evidence="14">Whole embryo</tissue>
    </source>
</reference>
<dbReference type="InterPro" id="IPR044986">
    <property type="entry name" value="KIF15/KIN-12"/>
</dbReference>
<evidence type="ECO:0000256" key="10">
    <source>
        <dbReference type="PROSITE-ProRule" id="PRU00283"/>
    </source>
</evidence>
<dbReference type="GO" id="GO:0005874">
    <property type="term" value="C:microtubule"/>
    <property type="evidence" value="ECO:0007669"/>
    <property type="project" value="UniProtKB-KW"/>
</dbReference>
<dbReference type="Pfam" id="PF00225">
    <property type="entry name" value="Kinesin"/>
    <property type="match status" value="1"/>
</dbReference>
<keyword evidence="3" id="KW-0493">Microtubule</keyword>
<feature type="domain" description="Kinesin motor" evidence="13">
    <location>
        <begin position="14"/>
        <end position="351"/>
    </location>
</feature>
<evidence type="ECO:0000256" key="3">
    <source>
        <dbReference type="ARBA" id="ARBA00022701"/>
    </source>
</evidence>
<dbReference type="PANTHER" id="PTHR37739">
    <property type="entry name" value="KINESIN-LIKE PROTEIN KIN-12D"/>
    <property type="match status" value="1"/>
</dbReference>
<feature type="coiled-coil region" evidence="11">
    <location>
        <begin position="972"/>
        <end position="1088"/>
    </location>
</feature>
<keyword evidence="6 11" id="KW-0175">Coiled coil</keyword>
<dbReference type="GO" id="GO:0000278">
    <property type="term" value="P:mitotic cell cycle"/>
    <property type="evidence" value="ECO:0007669"/>
    <property type="project" value="UniProtKB-ARBA"/>
</dbReference>
<protein>
    <submittedName>
        <fullName evidence="14">Kinesin-like protein 2</fullName>
    </submittedName>
</protein>
<dbReference type="InterPro" id="IPR027417">
    <property type="entry name" value="P-loop_NTPase"/>
</dbReference>
<dbReference type="InterPro" id="IPR019821">
    <property type="entry name" value="Kinesin_motor_CS"/>
</dbReference>
<sequence>MSSLLKDKSKGGDSIQVYIRIRPPADNFGSNLCVNVTSPTSLSIKSTANSNPKEFTFDHVSDQHTDQETVFEAVGKKIVEGCIEGYNGTIFAYGQTGSGKTFTMLGPSENFSSGWNRELRGVIPRALEYLFQLIQRKIELHGDQVEFLCKCSFLEIYNEQIYDLLNLVSTSSLQLRESLNRGVFVDGNKEIMVATATEAYQVLQQGWDHRHVAATSMNRESSRSHAVFTVSIESKDKTGDITKVRQSVLNLVDLAGSERQRDTCATGARLKEAGNINKSLSVLGNVIMSLVDIGNGKSRHVPYRDSKLTFLLRDSVGGNARTYIVANVHPNSHCCGETLSTLYFAQRAKMIKNKARVNEDAQGDILALQNEIKRLKFLLTQSSVDTKPQGDAVNFKQWFLQAMELWKLHSLEVERTNTKVASLKNVIAKNEKALMSARMIIKFRDSAIERMKNKSVSETSENNDKEIQLLQSEIKVLTEQLQSHPNTVMLVHKNTELQQEVDRLRSVPAVTSFLQFTVSRKAKLLAEFEKLVKENQEPSTKETEPSVQPVNNERLQELQDEMKNAKKLHKDEITNLNTKITELQTELAGVKSERSELEKMLQTSQDGARLQIKQLNSIHNSTLRTLTTPQKKGQTLKRIGSETKCSSARKLLKSSSKDSIFNILDSSMDSSFNLLSDVHDIEDEMSNVALKLELESELECKNKLEQQVVTLERECNQLRQQLAVVEGKCSAVQKGITEQQAENNSIKEKLGQELEEARENVEKLKFENKIQLEEIQDLRIMMKSADRELNDKKSLLAESQKVMQQKLASFQSSHDLMQEDLRLKTSEIQELCVRVEQHETEVLTLTADNDVMRDRMMSSDAQLRDCEETIAQFRGELEQAQTQLKLSHKIMESSNREQEIICEKLQEENKNLRKELSHTVNESNASKMEISKLQVKLENGEKNMKNDKIAMSALLAQVSELRGAMSFRDIATEQLRSELEENKEKLSSQQQEIEKYESQKSKYVDELVSLRDEFEQTKSKYQFEVDNLQDDLTGLTDHYAKLESELHERDEKIKKIEEEQLQGGRERIAQLEIQLQSKEQVAEQLQRDHTSFAVQVAADKAQIHDDHVTEKSELERAWEERLSCVTRSEAEQRRKLELELDEAKQKLTQHENHIKLQEEVHRTKQLSDEVERLKSELQEENELRKSAEQEFQLLSNENAKLAGHTNHLQKIHYLQKLKGDLIDITNERNALRIKCERQSETIRNAEKQSGVKKPRLSKSPNPKSST</sequence>
<feature type="coiled-coil region" evidence="11">
    <location>
        <begin position="552"/>
        <end position="600"/>
    </location>
</feature>
<feature type="region of interest" description="Disordered" evidence="12">
    <location>
        <begin position="1242"/>
        <end position="1266"/>
    </location>
</feature>
<feature type="coiled-coil region" evidence="11">
    <location>
        <begin position="687"/>
        <end position="795"/>
    </location>
</feature>
<dbReference type="GO" id="GO:0007018">
    <property type="term" value="P:microtubule-based movement"/>
    <property type="evidence" value="ECO:0007669"/>
    <property type="project" value="InterPro"/>
</dbReference>
<dbReference type="EMBL" id="LR786208">
    <property type="protein sequence ID" value="CAB3259058.1"/>
    <property type="molecule type" value="mRNA"/>
</dbReference>
<dbReference type="InterPro" id="IPR001752">
    <property type="entry name" value="Kinesin_motor_dom"/>
</dbReference>
<proteinExistence type="evidence at transcript level"/>
<keyword evidence="5 10" id="KW-0067">ATP-binding</keyword>
<dbReference type="InterPro" id="IPR036961">
    <property type="entry name" value="Kinesin_motor_dom_sf"/>
</dbReference>
<dbReference type="GO" id="GO:0005813">
    <property type="term" value="C:centrosome"/>
    <property type="evidence" value="ECO:0007669"/>
    <property type="project" value="UniProtKB-ARBA"/>
</dbReference>
<evidence type="ECO:0000259" key="13">
    <source>
        <dbReference type="PROSITE" id="PS50067"/>
    </source>
</evidence>
<accession>A0A6F9DGB0</accession>
<keyword evidence="2" id="KW-0963">Cytoplasm</keyword>